<dbReference type="Pfam" id="PF13276">
    <property type="entry name" value="HTH_21"/>
    <property type="match status" value="1"/>
</dbReference>
<protein>
    <submittedName>
        <fullName evidence="4">Transposase</fullName>
    </submittedName>
</protein>
<dbReference type="InterPro" id="IPR050900">
    <property type="entry name" value="Transposase_IS3/IS150/IS904"/>
</dbReference>
<evidence type="ECO:0000256" key="2">
    <source>
        <dbReference type="SAM" id="MobiDB-lite"/>
    </source>
</evidence>
<organism evidence="4 5">
    <name type="scientific">Bifidobacterium longum subsp. longum</name>
    <dbReference type="NCBI Taxonomy" id="1679"/>
    <lineage>
        <taxon>Bacteria</taxon>
        <taxon>Bacillati</taxon>
        <taxon>Actinomycetota</taxon>
        <taxon>Actinomycetes</taxon>
        <taxon>Bifidobacteriales</taxon>
        <taxon>Bifidobacteriaceae</taxon>
        <taxon>Bifidobacterium</taxon>
    </lineage>
</organism>
<dbReference type="InterPro" id="IPR025948">
    <property type="entry name" value="HTH-like_dom"/>
</dbReference>
<sequence length="427" mass="46914">MAELRRLRAENAELRRANEILTTASAFFRGRARPDTALMAAYIDEHESRFKVGPICGVLSESLDCGFLTPRGYRMFRTRPVSRMRAGHEALARDILQIHSDFFMAVYGYGKMHAQLVAQGWDRAEVGRDQVTDIMRELGIRGVRRGGTPVTTKPAKGTGGRPDPVDRRFEACAPNRLHVADITYVRMANGSFGYTAFVADVYARRIVGWACAMTMNTQELPLRALEQAVSWAASRGGADGLIHHSDHGTQYTGTVYTTRVMEYGMLPSTDTVGDSYDNAMAESADGAYKTELVWRRKPFADLKDLELATFRWVSWRGLEAPAPVPGLQDTRSGGNRVLSTSSIINIKRHKPPHYKGGTKIRPPRIQLVSATAGFGSACFDCSLAISSSHTSLGVLYPRSFMGVSLISPTIASSSSCVRSSKLVPLGR</sequence>
<evidence type="ECO:0000313" key="5">
    <source>
        <dbReference type="Proteomes" id="UP000293319"/>
    </source>
</evidence>
<evidence type="ECO:0000256" key="1">
    <source>
        <dbReference type="ARBA" id="ARBA00002286"/>
    </source>
</evidence>
<feature type="region of interest" description="Disordered" evidence="2">
    <location>
        <begin position="145"/>
        <end position="166"/>
    </location>
</feature>
<dbReference type="NCBIfam" id="NF033516">
    <property type="entry name" value="transpos_IS3"/>
    <property type="match status" value="1"/>
</dbReference>
<dbReference type="PANTHER" id="PTHR46889:SF4">
    <property type="entry name" value="TRANSPOSASE INSO FOR INSERTION SEQUENCE ELEMENT IS911B-RELATED"/>
    <property type="match status" value="1"/>
</dbReference>
<dbReference type="PANTHER" id="PTHR46889">
    <property type="entry name" value="TRANSPOSASE INSF FOR INSERTION SEQUENCE IS3B-RELATED"/>
    <property type="match status" value="1"/>
</dbReference>
<dbReference type="Pfam" id="PF00665">
    <property type="entry name" value="rve"/>
    <property type="match status" value="1"/>
</dbReference>
<dbReference type="SUPFAM" id="SSF53098">
    <property type="entry name" value="Ribonuclease H-like"/>
    <property type="match status" value="1"/>
</dbReference>
<dbReference type="EMBL" id="SHQV01000004">
    <property type="protein sequence ID" value="TCE46252.1"/>
    <property type="molecule type" value="Genomic_DNA"/>
</dbReference>
<comment type="caution">
    <text evidence="4">The sequence shown here is derived from an EMBL/GenBank/DDBJ whole genome shotgun (WGS) entry which is preliminary data.</text>
</comment>
<evidence type="ECO:0000313" key="4">
    <source>
        <dbReference type="EMBL" id="TCE46252.1"/>
    </source>
</evidence>
<dbReference type="InterPro" id="IPR001584">
    <property type="entry name" value="Integrase_cat-core"/>
</dbReference>
<accession>A0AB74HE99</accession>
<dbReference type="PROSITE" id="PS50994">
    <property type="entry name" value="INTEGRASE"/>
    <property type="match status" value="1"/>
</dbReference>
<reference evidence="4 5" key="1">
    <citation type="journal article" date="2018" name="Sci. Rep.">
        <title>Genomic diversity and distribution of Bifidobacterium longum subsp. longum across the human lifespan.</title>
        <authorList>
            <person name="Odamaki T."/>
            <person name="Bottacini F."/>
            <person name="Kato K."/>
            <person name="Mitsuyama E."/>
            <person name="Yoshida K."/>
            <person name="Horigome A."/>
            <person name="Xiao J.Z."/>
            <person name="van Sinderen D."/>
        </authorList>
    </citation>
    <scope>NUCLEOTIDE SEQUENCE [LARGE SCALE GENOMIC DNA]</scope>
    <source>
        <strain evidence="4 5">MCC10044</strain>
    </source>
</reference>
<feature type="domain" description="Integrase catalytic" evidence="3">
    <location>
        <begin position="170"/>
        <end position="292"/>
    </location>
</feature>
<dbReference type="Gene3D" id="3.30.420.10">
    <property type="entry name" value="Ribonuclease H-like superfamily/Ribonuclease H"/>
    <property type="match status" value="1"/>
</dbReference>
<dbReference type="Proteomes" id="UP000293319">
    <property type="component" value="Unassembled WGS sequence"/>
</dbReference>
<comment type="function">
    <text evidence="1">Involved in the transposition of the insertion sequence.</text>
</comment>
<gene>
    <name evidence="4" type="ORF">MCC10044_0372</name>
</gene>
<dbReference type="InterPro" id="IPR012337">
    <property type="entry name" value="RNaseH-like_sf"/>
</dbReference>
<dbReference type="AlphaFoldDB" id="A0AB74HE99"/>
<evidence type="ECO:0000259" key="3">
    <source>
        <dbReference type="PROSITE" id="PS50994"/>
    </source>
</evidence>
<proteinExistence type="predicted"/>
<name>A0AB74HE99_BIFLL</name>
<dbReference type="GO" id="GO:0015074">
    <property type="term" value="P:DNA integration"/>
    <property type="evidence" value="ECO:0007669"/>
    <property type="project" value="InterPro"/>
</dbReference>
<dbReference type="InterPro" id="IPR036397">
    <property type="entry name" value="RNaseH_sf"/>
</dbReference>
<dbReference type="InterPro" id="IPR048020">
    <property type="entry name" value="Transpos_IS3"/>
</dbReference>
<dbReference type="GO" id="GO:0003676">
    <property type="term" value="F:nucleic acid binding"/>
    <property type="evidence" value="ECO:0007669"/>
    <property type="project" value="InterPro"/>
</dbReference>